<evidence type="ECO:0000256" key="1">
    <source>
        <dbReference type="SAM" id="Phobius"/>
    </source>
</evidence>
<dbReference type="OrthoDB" id="5344006at2759"/>
<sequence length="241" mass="26175">MAFKKDRVKPTAYPFLPFHALRSAQLVSSLIVASIMSYFLRELSANNYSLPWTFILLLAVSLLTILALAATIILHIRHGLNPTLNLILNGSLAILWALSFSLLAWWSSATLASACAVENWESELGQSVCRTYKALFSFALLGLVATLAAVGLDVHVLRSSTRKGRFQSLALQGGKSRGAQEMDADVDAGIWDTNPNPTALRESRGRGGEGYALPEEQFGYADTEYAGAGGQIGRRSVEDRL</sequence>
<evidence type="ECO:0000313" key="3">
    <source>
        <dbReference type="Proteomes" id="UP001140510"/>
    </source>
</evidence>
<name>A0A9W8Z5J9_9PLEO</name>
<accession>A0A9W8Z5J9</accession>
<reference evidence="2" key="1">
    <citation type="submission" date="2022-10" db="EMBL/GenBank/DDBJ databases">
        <title>Tapping the CABI collections for fungal endophytes: first genome assemblies for Collariella, Neodidymelliopsis, Ascochyta clinopodiicola, Didymella pomorum, Didymosphaeria variabile, Neocosmospora piperis and Neocucurbitaria cava.</title>
        <authorList>
            <person name="Hill R."/>
        </authorList>
    </citation>
    <scope>NUCLEOTIDE SEQUENCE</scope>
    <source>
        <strain evidence="2">IMI 355091</strain>
    </source>
</reference>
<keyword evidence="1" id="KW-1133">Transmembrane helix</keyword>
<organism evidence="2 3">
    <name type="scientific">Didymella pomorum</name>
    <dbReference type="NCBI Taxonomy" id="749634"/>
    <lineage>
        <taxon>Eukaryota</taxon>
        <taxon>Fungi</taxon>
        <taxon>Dikarya</taxon>
        <taxon>Ascomycota</taxon>
        <taxon>Pezizomycotina</taxon>
        <taxon>Dothideomycetes</taxon>
        <taxon>Pleosporomycetidae</taxon>
        <taxon>Pleosporales</taxon>
        <taxon>Pleosporineae</taxon>
        <taxon>Didymellaceae</taxon>
        <taxon>Didymella</taxon>
    </lineage>
</organism>
<proteinExistence type="predicted"/>
<keyword evidence="3" id="KW-1185">Reference proteome</keyword>
<protein>
    <recommendedName>
        <fullName evidence="4">MARVEL domain-containing protein</fullName>
    </recommendedName>
</protein>
<dbReference type="Proteomes" id="UP001140510">
    <property type="component" value="Unassembled WGS sequence"/>
</dbReference>
<evidence type="ECO:0000313" key="2">
    <source>
        <dbReference type="EMBL" id="KAJ4398280.1"/>
    </source>
</evidence>
<feature type="transmembrane region" description="Helical" evidence="1">
    <location>
        <begin position="134"/>
        <end position="157"/>
    </location>
</feature>
<evidence type="ECO:0008006" key="4">
    <source>
        <dbReference type="Google" id="ProtNLM"/>
    </source>
</evidence>
<keyword evidence="1" id="KW-0812">Transmembrane</keyword>
<dbReference type="PANTHER" id="PTHR39608:SF1">
    <property type="entry name" value="INTEGRAL MEMBRANE PROTEIN (AFU_ORTHOLOGUE AFUA_5G08640)"/>
    <property type="match status" value="1"/>
</dbReference>
<dbReference type="EMBL" id="JAPEVA010000134">
    <property type="protein sequence ID" value="KAJ4398280.1"/>
    <property type="molecule type" value="Genomic_DNA"/>
</dbReference>
<feature type="transmembrane region" description="Helical" evidence="1">
    <location>
        <begin position="52"/>
        <end position="74"/>
    </location>
</feature>
<comment type="caution">
    <text evidence="2">The sequence shown here is derived from an EMBL/GenBank/DDBJ whole genome shotgun (WGS) entry which is preliminary data.</text>
</comment>
<feature type="transmembrane region" description="Helical" evidence="1">
    <location>
        <begin position="86"/>
        <end position="106"/>
    </location>
</feature>
<dbReference type="PANTHER" id="PTHR39608">
    <property type="entry name" value="INTEGRAL MEMBRANE PROTEIN (AFU_ORTHOLOGUE AFUA_5G08640)"/>
    <property type="match status" value="1"/>
</dbReference>
<gene>
    <name evidence="2" type="ORF">N0V91_010327</name>
</gene>
<dbReference type="AlphaFoldDB" id="A0A9W8Z5J9"/>
<keyword evidence="1" id="KW-0472">Membrane</keyword>
<feature type="transmembrane region" description="Helical" evidence="1">
    <location>
        <begin position="20"/>
        <end position="40"/>
    </location>
</feature>